<name>A0A8H4SZP8_9HYPO</name>
<keyword evidence="1" id="KW-0175">Coiled coil</keyword>
<gene>
    <name evidence="3" type="ORF">FSARC_13690</name>
</gene>
<reference evidence="3" key="2">
    <citation type="submission" date="2020-05" db="EMBL/GenBank/DDBJ databases">
        <authorList>
            <person name="Kim H.-S."/>
            <person name="Proctor R.H."/>
            <person name="Brown D.W."/>
        </authorList>
    </citation>
    <scope>NUCLEOTIDE SEQUENCE</scope>
    <source>
        <strain evidence="3">NRRL 20472</strain>
    </source>
</reference>
<evidence type="ECO:0000256" key="2">
    <source>
        <dbReference type="SAM" id="MobiDB-lite"/>
    </source>
</evidence>
<dbReference type="OrthoDB" id="47007at2759"/>
<sequence length="354" mass="40238">MSTPASLNVYKTTPAVIAWQWNNETRSLAEPDPPIKSITLTTRFDATNTFFELSIPIRLKGIKTSSSIILRIPPSSIAYFDFVQSMTVPDTVRDKFDSTTLCLNFQLNEHLKLLLPVDVHEPLSPMRTHSGRVFDAIRELANVTSLFVYVEASRLSNAQLQSIGDAIDLGSLPPASDDLASMYGGTGAKIIALPASADLPPPSYDEAEPPPPSAPIYDRKRPRKDDRDERDEDIALIWAQLQMMQKDHVEEKKALRRENEDLKQEIHELRERLTTFEKYHESLKEEFGALEATTEHKTVELGEEIDIHIAELKDDLQELRGRVDYIREEHDEDELVDRAKDKVLDHIRTRLSVD</sequence>
<comment type="caution">
    <text evidence="3">The sequence shown here is derived from an EMBL/GenBank/DDBJ whole genome shotgun (WGS) entry which is preliminary data.</text>
</comment>
<evidence type="ECO:0000256" key="1">
    <source>
        <dbReference type="SAM" id="Coils"/>
    </source>
</evidence>
<dbReference type="Proteomes" id="UP000622797">
    <property type="component" value="Unassembled WGS sequence"/>
</dbReference>
<dbReference type="EMBL" id="JABEXW010001043">
    <property type="protein sequence ID" value="KAF4948640.1"/>
    <property type="molecule type" value="Genomic_DNA"/>
</dbReference>
<feature type="coiled-coil region" evidence="1">
    <location>
        <begin position="245"/>
        <end position="329"/>
    </location>
</feature>
<accession>A0A8H4SZP8</accession>
<protein>
    <submittedName>
        <fullName evidence="3">Uncharacterized protein</fullName>
    </submittedName>
</protein>
<evidence type="ECO:0000313" key="3">
    <source>
        <dbReference type="EMBL" id="KAF4948640.1"/>
    </source>
</evidence>
<reference evidence="3" key="1">
    <citation type="journal article" date="2020" name="BMC Genomics">
        <title>Correction to: Identification and distribution of gene clusters required for synthesis of sphingolipid metabolism inhibitors in diverse species of the filamentous fungus Fusarium.</title>
        <authorList>
            <person name="Kim H.S."/>
            <person name="Lohmar J.M."/>
            <person name="Busman M."/>
            <person name="Brown D.W."/>
            <person name="Naumann T.A."/>
            <person name="Divon H.H."/>
            <person name="Lysoe E."/>
            <person name="Uhlig S."/>
            <person name="Proctor R.H."/>
        </authorList>
    </citation>
    <scope>NUCLEOTIDE SEQUENCE</scope>
    <source>
        <strain evidence="3">NRRL 20472</strain>
    </source>
</reference>
<feature type="compositionally biased region" description="Basic and acidic residues" evidence="2">
    <location>
        <begin position="217"/>
        <end position="227"/>
    </location>
</feature>
<feature type="region of interest" description="Disordered" evidence="2">
    <location>
        <begin position="199"/>
        <end position="229"/>
    </location>
</feature>
<keyword evidence="4" id="KW-1185">Reference proteome</keyword>
<organism evidence="3 4">
    <name type="scientific">Fusarium sarcochroum</name>
    <dbReference type="NCBI Taxonomy" id="1208366"/>
    <lineage>
        <taxon>Eukaryota</taxon>
        <taxon>Fungi</taxon>
        <taxon>Dikarya</taxon>
        <taxon>Ascomycota</taxon>
        <taxon>Pezizomycotina</taxon>
        <taxon>Sordariomycetes</taxon>
        <taxon>Hypocreomycetidae</taxon>
        <taxon>Hypocreales</taxon>
        <taxon>Nectriaceae</taxon>
        <taxon>Fusarium</taxon>
        <taxon>Fusarium lateritium species complex</taxon>
    </lineage>
</organism>
<dbReference type="AlphaFoldDB" id="A0A8H4SZP8"/>
<feature type="compositionally biased region" description="Pro residues" evidence="2">
    <location>
        <begin position="199"/>
        <end position="214"/>
    </location>
</feature>
<proteinExistence type="predicted"/>
<evidence type="ECO:0000313" key="4">
    <source>
        <dbReference type="Proteomes" id="UP000622797"/>
    </source>
</evidence>